<evidence type="ECO:0000313" key="1">
    <source>
        <dbReference type="EMBL" id="EDL90602.1"/>
    </source>
</evidence>
<gene>
    <name evidence="1" type="ORF">rCG_49692</name>
</gene>
<dbReference type="EMBL" id="CH474014">
    <property type="protein sequence ID" value="EDL90602.1"/>
    <property type="molecule type" value="Genomic_DNA"/>
</dbReference>
<organism evidence="1 2">
    <name type="scientific">Rattus norvegicus</name>
    <name type="common">Rat</name>
    <dbReference type="NCBI Taxonomy" id="10116"/>
    <lineage>
        <taxon>Eukaryota</taxon>
        <taxon>Metazoa</taxon>
        <taxon>Chordata</taxon>
        <taxon>Craniata</taxon>
        <taxon>Vertebrata</taxon>
        <taxon>Euteleostomi</taxon>
        <taxon>Mammalia</taxon>
        <taxon>Eutheria</taxon>
        <taxon>Euarchontoglires</taxon>
        <taxon>Glires</taxon>
        <taxon>Rodentia</taxon>
        <taxon>Myomorpha</taxon>
        <taxon>Muroidea</taxon>
        <taxon>Muridae</taxon>
        <taxon>Murinae</taxon>
        <taxon>Rattus</taxon>
    </lineage>
</organism>
<dbReference type="AlphaFoldDB" id="A6K2C8"/>
<accession>A6K2C8</accession>
<evidence type="ECO:0000313" key="2">
    <source>
        <dbReference type="Proteomes" id="UP000234681"/>
    </source>
</evidence>
<protein>
    <submittedName>
        <fullName evidence="1">RCG49692</fullName>
    </submittedName>
</protein>
<reference evidence="1 2" key="1">
    <citation type="submission" date="2005-09" db="EMBL/GenBank/DDBJ databases">
        <authorList>
            <person name="Mural R.J."/>
            <person name="Li P.W."/>
            <person name="Adams M.D."/>
            <person name="Amanatides P.G."/>
            <person name="Baden-Tillson H."/>
            <person name="Barnstead M."/>
            <person name="Chin S.H."/>
            <person name="Dew I."/>
            <person name="Evans C.A."/>
            <person name="Ferriera S."/>
            <person name="Flanigan M."/>
            <person name="Fosler C."/>
            <person name="Glodek A."/>
            <person name="Gu Z."/>
            <person name="Holt R.A."/>
            <person name="Jennings D."/>
            <person name="Kraft C.L."/>
            <person name="Lu F."/>
            <person name="Nguyen T."/>
            <person name="Nusskern D.R."/>
            <person name="Pfannkoch C.M."/>
            <person name="Sitter C."/>
            <person name="Sutton G.G."/>
            <person name="Venter J.C."/>
            <person name="Wang Z."/>
            <person name="Woodage T."/>
            <person name="Zheng X.H."/>
            <person name="Zhong F."/>
        </authorList>
    </citation>
    <scope>NUCLEOTIDE SEQUENCE [LARGE SCALE GENOMIC DNA]</scope>
    <source>
        <strain>BN</strain>
        <strain evidence="2">Sprague-Dawley</strain>
    </source>
</reference>
<sequence length="17" mass="1894">MLPSTSMSTLSHQSHCF</sequence>
<proteinExistence type="predicted"/>
<name>A6K2C8_RAT</name>
<dbReference type="Proteomes" id="UP000234681">
    <property type="component" value="Chromosome X"/>
</dbReference>